<name>A0ABQ6LWI7_9GAMM</name>
<feature type="chain" id="PRO_5047248571" description="Tetratricopeptide repeat protein" evidence="3">
    <location>
        <begin position="25"/>
        <end position="664"/>
    </location>
</feature>
<evidence type="ECO:0000256" key="3">
    <source>
        <dbReference type="SAM" id="SignalP"/>
    </source>
</evidence>
<dbReference type="SUPFAM" id="SSF48452">
    <property type="entry name" value="TPR-like"/>
    <property type="match status" value="1"/>
</dbReference>
<evidence type="ECO:0000256" key="1">
    <source>
        <dbReference type="SAM" id="Coils"/>
    </source>
</evidence>
<evidence type="ECO:0000313" key="5">
    <source>
        <dbReference type="Proteomes" id="UP001224392"/>
    </source>
</evidence>
<feature type="coiled-coil region" evidence="1">
    <location>
        <begin position="522"/>
        <end position="584"/>
    </location>
</feature>
<feature type="signal peptide" evidence="3">
    <location>
        <begin position="1"/>
        <end position="24"/>
    </location>
</feature>
<dbReference type="Gene3D" id="1.25.40.10">
    <property type="entry name" value="Tetratricopeptide repeat domain"/>
    <property type="match status" value="1"/>
</dbReference>
<feature type="region of interest" description="Disordered" evidence="2">
    <location>
        <begin position="626"/>
        <end position="664"/>
    </location>
</feature>
<dbReference type="Proteomes" id="UP001224392">
    <property type="component" value="Unassembled WGS sequence"/>
</dbReference>
<evidence type="ECO:0000256" key="2">
    <source>
        <dbReference type="SAM" id="MobiDB-lite"/>
    </source>
</evidence>
<evidence type="ECO:0000313" key="4">
    <source>
        <dbReference type="EMBL" id="GMG86392.1"/>
    </source>
</evidence>
<dbReference type="EMBL" id="BSYJ01000002">
    <property type="protein sequence ID" value="GMG86392.1"/>
    <property type="molecule type" value="Genomic_DNA"/>
</dbReference>
<feature type="compositionally biased region" description="Basic and acidic residues" evidence="2">
    <location>
        <begin position="626"/>
        <end position="642"/>
    </location>
</feature>
<reference evidence="4 5" key="1">
    <citation type="submission" date="2023-04" db="EMBL/GenBank/DDBJ databases">
        <title>Marinobulbifer ophiurae gen. nov., sp. Nov., isolate from tissue of brittle star Ophioplocus japonicus.</title>
        <authorList>
            <person name="Kawano K."/>
            <person name="Sawayama S."/>
            <person name="Nakagawa S."/>
        </authorList>
    </citation>
    <scope>NUCLEOTIDE SEQUENCE [LARGE SCALE GENOMIC DNA]</scope>
    <source>
        <strain evidence="4 5">NKW57</strain>
    </source>
</reference>
<keyword evidence="5" id="KW-1185">Reference proteome</keyword>
<protein>
    <recommendedName>
        <fullName evidence="6">Tetratricopeptide repeat protein</fullName>
    </recommendedName>
</protein>
<evidence type="ECO:0008006" key="6">
    <source>
        <dbReference type="Google" id="ProtNLM"/>
    </source>
</evidence>
<gene>
    <name evidence="4" type="ORF">MNKW57_07130</name>
</gene>
<comment type="caution">
    <text evidence="4">The sequence shown here is derived from an EMBL/GenBank/DDBJ whole genome shotgun (WGS) entry which is preliminary data.</text>
</comment>
<keyword evidence="1" id="KW-0175">Coiled coil</keyword>
<keyword evidence="3" id="KW-0732">Signal</keyword>
<dbReference type="InterPro" id="IPR011990">
    <property type="entry name" value="TPR-like_helical_dom_sf"/>
</dbReference>
<proteinExistence type="predicted"/>
<accession>A0ABQ6LWI7</accession>
<organism evidence="4 5">
    <name type="scientific">Biformimicrobium ophioploci</name>
    <dbReference type="NCBI Taxonomy" id="3036711"/>
    <lineage>
        <taxon>Bacteria</taxon>
        <taxon>Pseudomonadati</taxon>
        <taxon>Pseudomonadota</taxon>
        <taxon>Gammaproteobacteria</taxon>
        <taxon>Cellvibrionales</taxon>
        <taxon>Microbulbiferaceae</taxon>
        <taxon>Biformimicrobium</taxon>
    </lineage>
</organism>
<sequence length="664" mass="74919">MGARLFPRAVILSAALTICSASGAAEPQGAGQKSARDLFFAAAMYEAHQDNYLDAIVGLDVELAQHRRLDEPLLDPFSFHRDQAQFSVGDLELSYRMHQQAGRAVEAVLNGDVPQQVKNEAAYRLANIHYQKRQTQNALHALQMIEGGVPHRVRPAEQFLRARVYMELGRLPEAIALLRSMKGEQGFEGFVEYNLGIALLKSGEAAAGIAELAALGRRTVQDPARQALADKANLLLASRLLEAGELQLARTHFNRVNLEGPFSNRALLGAGWVEARAGNYERALVPWQLLSERKVTDASAQEALLAVPYAYGKLEVFSTAAVNYGHALEQFGQEVDVLTASIRGVREGKLLEALRRKEARQIENWVVALRELPGAPETHYLLQLMASNDYQEFLRNYHDLNDLHERNTKWLESLDALQSLIASRRAYFEPILPGIDEAFRVLDARIKLRMEERDRFAARVDLMLVSRRPEYLANAEEIQYIQRLNNLADILFGSNDEVSNARVARLEGVIDWRLETEYDSRLTNAFQRLQELNAEIERLQEARTAFVQRRQAATQSYAGHDQSVERLRARLRQSQDRLEFLMARQGSMLEAVAITELERRRAVIESYQVKARFALADSYDRANELLEQRDGERRAEQYRKDNSGLPKNNPPELSPGGLPEGGDK</sequence>
<dbReference type="RefSeq" id="WP_285762913.1">
    <property type="nucleotide sequence ID" value="NZ_BSYJ01000002.1"/>
</dbReference>